<keyword evidence="3" id="KW-1185">Reference proteome</keyword>
<dbReference type="PANTHER" id="PTHR33800:SF30">
    <property type="entry name" value="DUF295 DOMAIN-CONTAINING PROTEIN"/>
    <property type="match status" value="1"/>
</dbReference>
<sequence length="71" mass="8473">MTKWHLRNPWLVVCSDMLLMVGCQSDYLGTRDVFEAYRLDNSTEPAKWVKVERLENWAIFISNDQRSHYHA</sequence>
<feature type="signal peptide" evidence="1">
    <location>
        <begin position="1"/>
        <end position="25"/>
    </location>
</feature>
<keyword evidence="1" id="KW-0732">Signal</keyword>
<dbReference type="AlphaFoldDB" id="A0A811SAF9"/>
<dbReference type="EMBL" id="CAJGYO010000018">
    <property type="protein sequence ID" value="CAD6338006.1"/>
    <property type="molecule type" value="Genomic_DNA"/>
</dbReference>
<dbReference type="PANTHER" id="PTHR33800">
    <property type="entry name" value="OS06G0113600 PROTEIN"/>
    <property type="match status" value="1"/>
</dbReference>
<name>A0A811SAF9_9POAL</name>
<feature type="chain" id="PRO_5032981716" evidence="1">
    <location>
        <begin position="26"/>
        <end position="71"/>
    </location>
</feature>
<gene>
    <name evidence="2" type="ORF">NCGR_LOCUS62104</name>
</gene>
<dbReference type="Proteomes" id="UP000604825">
    <property type="component" value="Unassembled WGS sequence"/>
</dbReference>
<protein>
    <submittedName>
        <fullName evidence="2">Uncharacterized protein</fullName>
    </submittedName>
</protein>
<organism evidence="2 3">
    <name type="scientific">Miscanthus lutarioriparius</name>
    <dbReference type="NCBI Taxonomy" id="422564"/>
    <lineage>
        <taxon>Eukaryota</taxon>
        <taxon>Viridiplantae</taxon>
        <taxon>Streptophyta</taxon>
        <taxon>Embryophyta</taxon>
        <taxon>Tracheophyta</taxon>
        <taxon>Spermatophyta</taxon>
        <taxon>Magnoliopsida</taxon>
        <taxon>Liliopsida</taxon>
        <taxon>Poales</taxon>
        <taxon>Poaceae</taxon>
        <taxon>PACMAD clade</taxon>
        <taxon>Panicoideae</taxon>
        <taxon>Andropogonodae</taxon>
        <taxon>Andropogoneae</taxon>
        <taxon>Saccharinae</taxon>
        <taxon>Miscanthus</taxon>
    </lineage>
</organism>
<dbReference type="OrthoDB" id="581467at2759"/>
<comment type="caution">
    <text evidence="2">The sequence shown here is derived from an EMBL/GenBank/DDBJ whole genome shotgun (WGS) entry which is preliminary data.</text>
</comment>
<proteinExistence type="predicted"/>
<evidence type="ECO:0000313" key="2">
    <source>
        <dbReference type="EMBL" id="CAD6338006.1"/>
    </source>
</evidence>
<evidence type="ECO:0000256" key="1">
    <source>
        <dbReference type="SAM" id="SignalP"/>
    </source>
</evidence>
<reference evidence="2" key="1">
    <citation type="submission" date="2020-10" db="EMBL/GenBank/DDBJ databases">
        <authorList>
            <person name="Han B."/>
            <person name="Lu T."/>
            <person name="Zhao Q."/>
            <person name="Huang X."/>
            <person name="Zhao Y."/>
        </authorList>
    </citation>
    <scope>NUCLEOTIDE SEQUENCE</scope>
</reference>
<evidence type="ECO:0000313" key="3">
    <source>
        <dbReference type="Proteomes" id="UP000604825"/>
    </source>
</evidence>
<accession>A0A811SAF9</accession>